<keyword evidence="2" id="KW-1185">Reference proteome</keyword>
<protein>
    <submittedName>
        <fullName evidence="1">Uncharacterized protein</fullName>
    </submittedName>
</protein>
<reference evidence="1 2" key="1">
    <citation type="journal article" date="2019" name="Sci. Rep.">
        <title>Orb-weaving spider Araneus ventricosus genome elucidates the spidroin gene catalogue.</title>
        <authorList>
            <person name="Kono N."/>
            <person name="Nakamura H."/>
            <person name="Ohtoshi R."/>
            <person name="Moran D.A.P."/>
            <person name="Shinohara A."/>
            <person name="Yoshida Y."/>
            <person name="Fujiwara M."/>
            <person name="Mori M."/>
            <person name="Tomita M."/>
            <person name="Arakawa K."/>
        </authorList>
    </citation>
    <scope>NUCLEOTIDE SEQUENCE [LARGE SCALE GENOMIC DNA]</scope>
</reference>
<comment type="caution">
    <text evidence="1">The sequence shown here is derived from an EMBL/GenBank/DDBJ whole genome shotgun (WGS) entry which is preliminary data.</text>
</comment>
<name>A0A4Y2ATV9_ARAVE</name>
<dbReference type="AlphaFoldDB" id="A0A4Y2ATV9"/>
<dbReference type="Proteomes" id="UP000499080">
    <property type="component" value="Unassembled WGS sequence"/>
</dbReference>
<sequence length="96" mass="11004">MSYEVAHTTGASHSDVLLGGEYHRCHALRCPMRWRIPPVPQHSDVLLGGEYQQCHALRCPMRWRIPPVPHNQMSIRRCVPPVPRTGMFHQAVRSTI</sequence>
<dbReference type="EMBL" id="BGPR01000033">
    <property type="protein sequence ID" value="GBL83472.1"/>
    <property type="molecule type" value="Genomic_DNA"/>
</dbReference>
<gene>
    <name evidence="1" type="ORF">AVEN_196331_1</name>
</gene>
<evidence type="ECO:0000313" key="2">
    <source>
        <dbReference type="Proteomes" id="UP000499080"/>
    </source>
</evidence>
<organism evidence="1 2">
    <name type="scientific">Araneus ventricosus</name>
    <name type="common">Orbweaver spider</name>
    <name type="synonym">Epeira ventricosa</name>
    <dbReference type="NCBI Taxonomy" id="182803"/>
    <lineage>
        <taxon>Eukaryota</taxon>
        <taxon>Metazoa</taxon>
        <taxon>Ecdysozoa</taxon>
        <taxon>Arthropoda</taxon>
        <taxon>Chelicerata</taxon>
        <taxon>Arachnida</taxon>
        <taxon>Araneae</taxon>
        <taxon>Araneomorphae</taxon>
        <taxon>Entelegynae</taxon>
        <taxon>Araneoidea</taxon>
        <taxon>Araneidae</taxon>
        <taxon>Araneus</taxon>
    </lineage>
</organism>
<accession>A0A4Y2ATV9</accession>
<evidence type="ECO:0000313" key="1">
    <source>
        <dbReference type="EMBL" id="GBL83472.1"/>
    </source>
</evidence>
<proteinExistence type="predicted"/>